<comment type="caution">
    <text evidence="2">The sequence shown here is derived from an EMBL/GenBank/DDBJ whole genome shotgun (WGS) entry which is preliminary data.</text>
</comment>
<accession>A0ABN2S738</accession>
<evidence type="ECO:0008006" key="4">
    <source>
        <dbReference type="Google" id="ProtNLM"/>
    </source>
</evidence>
<sequence>MRKAILKSGIAAVTVASAVALATPAAHASGTYSKYVTTYWGSTADSQCNAQGQADERNLGTAFYECVPTERTIHGGVTQTGDMLYDYYWIS</sequence>
<dbReference type="Proteomes" id="UP001499854">
    <property type="component" value="Unassembled WGS sequence"/>
</dbReference>
<feature type="chain" id="PRO_5046766371" description="Secreted protein" evidence="1">
    <location>
        <begin position="29"/>
        <end position="91"/>
    </location>
</feature>
<proteinExistence type="predicted"/>
<protein>
    <recommendedName>
        <fullName evidence="4">Secreted protein</fullName>
    </recommendedName>
</protein>
<evidence type="ECO:0000313" key="3">
    <source>
        <dbReference type="Proteomes" id="UP001499854"/>
    </source>
</evidence>
<keyword evidence="3" id="KW-1185">Reference proteome</keyword>
<keyword evidence="1" id="KW-0732">Signal</keyword>
<feature type="signal peptide" evidence="1">
    <location>
        <begin position="1"/>
        <end position="28"/>
    </location>
</feature>
<evidence type="ECO:0000313" key="2">
    <source>
        <dbReference type="EMBL" id="GAA1981550.1"/>
    </source>
</evidence>
<reference evidence="2 3" key="1">
    <citation type="journal article" date="2019" name="Int. J. Syst. Evol. Microbiol.">
        <title>The Global Catalogue of Microorganisms (GCM) 10K type strain sequencing project: providing services to taxonomists for standard genome sequencing and annotation.</title>
        <authorList>
            <consortium name="The Broad Institute Genomics Platform"/>
            <consortium name="The Broad Institute Genome Sequencing Center for Infectious Disease"/>
            <person name="Wu L."/>
            <person name="Ma J."/>
        </authorList>
    </citation>
    <scope>NUCLEOTIDE SEQUENCE [LARGE SCALE GENOMIC DNA]</scope>
    <source>
        <strain evidence="2 3">JCM 16013</strain>
    </source>
</reference>
<organism evidence="2 3">
    <name type="scientific">Catenulispora subtropica</name>
    <dbReference type="NCBI Taxonomy" id="450798"/>
    <lineage>
        <taxon>Bacteria</taxon>
        <taxon>Bacillati</taxon>
        <taxon>Actinomycetota</taxon>
        <taxon>Actinomycetes</taxon>
        <taxon>Catenulisporales</taxon>
        <taxon>Catenulisporaceae</taxon>
        <taxon>Catenulispora</taxon>
    </lineage>
</organism>
<dbReference type="EMBL" id="BAAAQM010000028">
    <property type="protein sequence ID" value="GAA1981550.1"/>
    <property type="molecule type" value="Genomic_DNA"/>
</dbReference>
<gene>
    <name evidence="2" type="ORF">GCM10009838_48530</name>
</gene>
<evidence type="ECO:0000256" key="1">
    <source>
        <dbReference type="SAM" id="SignalP"/>
    </source>
</evidence>
<name>A0ABN2S738_9ACTN</name>